<dbReference type="EMBL" id="JAGXTP010000001">
    <property type="protein sequence ID" value="MBS3848236.1"/>
    <property type="molecule type" value="Genomic_DNA"/>
</dbReference>
<proteinExistence type="predicted"/>
<evidence type="ECO:0000313" key="2">
    <source>
        <dbReference type="Proteomes" id="UP000678281"/>
    </source>
</evidence>
<gene>
    <name evidence="1" type="ORF">KD146_05945</name>
</gene>
<reference evidence="1" key="1">
    <citation type="submission" date="2021-04" db="EMBL/GenBank/DDBJ databases">
        <title>Devosia litorisediminis sp. nov., isolated from a sand dune.</title>
        <authorList>
            <person name="Park S."/>
            <person name="Yoon J.-H."/>
        </authorList>
    </citation>
    <scope>NUCLEOTIDE SEQUENCE</scope>
    <source>
        <strain evidence="1">BSSL-BM10</strain>
    </source>
</reference>
<comment type="caution">
    <text evidence="1">The sequence shown here is derived from an EMBL/GenBank/DDBJ whole genome shotgun (WGS) entry which is preliminary data.</text>
</comment>
<evidence type="ECO:0000313" key="1">
    <source>
        <dbReference type="EMBL" id="MBS3848236.1"/>
    </source>
</evidence>
<accession>A0A942EEF7</accession>
<dbReference type="Proteomes" id="UP000678281">
    <property type="component" value="Unassembled WGS sequence"/>
</dbReference>
<protein>
    <submittedName>
        <fullName evidence="1">Uncharacterized protein</fullName>
    </submittedName>
</protein>
<name>A0A942EEF7_9HYPH</name>
<organism evidence="1 2">
    <name type="scientific">Devosia litorisediminis</name>
    <dbReference type="NCBI Taxonomy" id="2829817"/>
    <lineage>
        <taxon>Bacteria</taxon>
        <taxon>Pseudomonadati</taxon>
        <taxon>Pseudomonadota</taxon>
        <taxon>Alphaproteobacteria</taxon>
        <taxon>Hyphomicrobiales</taxon>
        <taxon>Devosiaceae</taxon>
        <taxon>Devosia</taxon>
    </lineage>
</organism>
<keyword evidence="2" id="KW-1185">Reference proteome</keyword>
<sequence length="81" mass="8928">MECRHVSDLTLNQAIDNIYASIKNDNDELDSHIAALKAAMAREGAKEAVFEPGKLAQSNRQGRKIMQSYFKKKGVAVSFSA</sequence>
<dbReference type="AlphaFoldDB" id="A0A942EEF7"/>